<keyword evidence="4 8" id="KW-0812">Transmembrane</keyword>
<feature type="transmembrane region" description="Helical" evidence="8">
    <location>
        <begin position="39"/>
        <end position="58"/>
    </location>
</feature>
<dbReference type="Pfam" id="PF20730">
    <property type="entry name" value="YetF_N"/>
    <property type="match status" value="1"/>
</dbReference>
<comment type="similarity">
    <text evidence="2">Belongs to the UPF0702 family.</text>
</comment>
<accession>A0A3L8PNU9</accession>
<name>A0A3L8PNU9_9ACTN</name>
<evidence type="ECO:0000256" key="6">
    <source>
        <dbReference type="ARBA" id="ARBA00023136"/>
    </source>
</evidence>
<keyword evidence="12" id="KW-1185">Reference proteome</keyword>
<evidence type="ECO:0000259" key="10">
    <source>
        <dbReference type="Pfam" id="PF20730"/>
    </source>
</evidence>
<sequence length="192" mass="20591">MWFDSWSDIGRIVAVGIAAYVGLMLVLRGSGKRTLSQLNAFDFIVTVALGSTLATILLNSTVSWAEGVVALGLLTGLQLVVAWISSHWPKVRSLVTAAPTLLVRDGMIVPEALRRHRLTESEVHQAIRSSGSGSLSNMAAVVLETNGTISVITSTQLGDGSAMGSLLDGPSRARDRRRRPEGQRFSRRRAAP</sequence>
<evidence type="ECO:0000256" key="8">
    <source>
        <dbReference type="SAM" id="Phobius"/>
    </source>
</evidence>
<evidence type="ECO:0000256" key="4">
    <source>
        <dbReference type="ARBA" id="ARBA00022692"/>
    </source>
</evidence>
<dbReference type="InterPro" id="IPR023090">
    <property type="entry name" value="UPF0702_alpha/beta_dom_sf"/>
</dbReference>
<evidence type="ECO:0000256" key="3">
    <source>
        <dbReference type="ARBA" id="ARBA00022475"/>
    </source>
</evidence>
<dbReference type="Gene3D" id="3.30.240.20">
    <property type="entry name" value="bsu07140 like domains"/>
    <property type="match status" value="1"/>
</dbReference>
<dbReference type="EMBL" id="RDBF01000006">
    <property type="protein sequence ID" value="RLV55672.1"/>
    <property type="molecule type" value="Genomic_DNA"/>
</dbReference>
<keyword evidence="3" id="KW-1003">Cell membrane</keyword>
<comment type="subcellular location">
    <subcellularLocation>
        <location evidence="1">Cell membrane</location>
        <topology evidence="1">Multi-pass membrane protein</topology>
    </subcellularLocation>
</comment>
<feature type="domain" description="YetF-like N-terminal transmembrane" evidence="10">
    <location>
        <begin position="19"/>
        <end position="84"/>
    </location>
</feature>
<evidence type="ECO:0000256" key="7">
    <source>
        <dbReference type="SAM" id="MobiDB-lite"/>
    </source>
</evidence>
<dbReference type="PANTHER" id="PTHR34582">
    <property type="entry name" value="UPF0702 TRANSMEMBRANE PROTEIN YCAP"/>
    <property type="match status" value="1"/>
</dbReference>
<evidence type="ECO:0000256" key="1">
    <source>
        <dbReference type="ARBA" id="ARBA00004651"/>
    </source>
</evidence>
<feature type="region of interest" description="Disordered" evidence="7">
    <location>
        <begin position="161"/>
        <end position="192"/>
    </location>
</feature>
<feature type="transmembrane region" description="Helical" evidence="8">
    <location>
        <begin position="6"/>
        <end position="27"/>
    </location>
</feature>
<dbReference type="InterPro" id="IPR048454">
    <property type="entry name" value="YetF_N"/>
</dbReference>
<dbReference type="PANTHER" id="PTHR34582:SF6">
    <property type="entry name" value="UPF0702 TRANSMEMBRANE PROTEIN YCAP"/>
    <property type="match status" value="1"/>
</dbReference>
<keyword evidence="5 8" id="KW-1133">Transmembrane helix</keyword>
<dbReference type="InterPro" id="IPR007353">
    <property type="entry name" value="DUF421"/>
</dbReference>
<dbReference type="Proteomes" id="UP000282515">
    <property type="component" value="Unassembled WGS sequence"/>
</dbReference>
<gene>
    <name evidence="11" type="ORF">D9V41_09390</name>
</gene>
<reference evidence="11 12" key="1">
    <citation type="submission" date="2018-10" db="EMBL/GenBank/DDBJ databases">
        <title>Aeromicrobium sp. 9W16Y-2 whole genome shotgun sequence.</title>
        <authorList>
            <person name="Li F."/>
        </authorList>
    </citation>
    <scope>NUCLEOTIDE SEQUENCE [LARGE SCALE GENOMIC DNA]</scope>
    <source>
        <strain evidence="11 12">9W16Y-2</strain>
    </source>
</reference>
<comment type="caution">
    <text evidence="11">The sequence shown here is derived from an EMBL/GenBank/DDBJ whole genome shotgun (WGS) entry which is preliminary data.</text>
</comment>
<protein>
    <submittedName>
        <fullName evidence="11">DUF421 domain-containing protein</fullName>
    </submittedName>
</protein>
<evidence type="ECO:0000313" key="12">
    <source>
        <dbReference type="Proteomes" id="UP000282515"/>
    </source>
</evidence>
<dbReference type="RefSeq" id="WP_121794309.1">
    <property type="nucleotide sequence ID" value="NZ_RDBF01000006.1"/>
</dbReference>
<feature type="domain" description="YetF C-terminal" evidence="9">
    <location>
        <begin position="87"/>
        <end position="156"/>
    </location>
</feature>
<dbReference type="Pfam" id="PF04239">
    <property type="entry name" value="DUF421"/>
    <property type="match status" value="1"/>
</dbReference>
<dbReference type="GO" id="GO:0005886">
    <property type="term" value="C:plasma membrane"/>
    <property type="evidence" value="ECO:0007669"/>
    <property type="project" value="UniProtKB-SubCell"/>
</dbReference>
<feature type="transmembrane region" description="Helical" evidence="8">
    <location>
        <begin position="64"/>
        <end position="84"/>
    </location>
</feature>
<organism evidence="11 12">
    <name type="scientific">Aeromicrobium phragmitis</name>
    <dbReference type="NCBI Taxonomy" id="2478914"/>
    <lineage>
        <taxon>Bacteria</taxon>
        <taxon>Bacillati</taxon>
        <taxon>Actinomycetota</taxon>
        <taxon>Actinomycetes</taxon>
        <taxon>Propionibacteriales</taxon>
        <taxon>Nocardioidaceae</taxon>
        <taxon>Aeromicrobium</taxon>
    </lineage>
</organism>
<proteinExistence type="inferred from homology"/>
<evidence type="ECO:0000313" key="11">
    <source>
        <dbReference type="EMBL" id="RLV55672.1"/>
    </source>
</evidence>
<keyword evidence="6 8" id="KW-0472">Membrane</keyword>
<evidence type="ECO:0000256" key="2">
    <source>
        <dbReference type="ARBA" id="ARBA00006448"/>
    </source>
</evidence>
<dbReference type="AlphaFoldDB" id="A0A3L8PNU9"/>
<evidence type="ECO:0000259" key="9">
    <source>
        <dbReference type="Pfam" id="PF04239"/>
    </source>
</evidence>
<dbReference type="OrthoDB" id="9793799at2"/>
<evidence type="ECO:0000256" key="5">
    <source>
        <dbReference type="ARBA" id="ARBA00022989"/>
    </source>
</evidence>